<reference evidence="5 6" key="1">
    <citation type="journal article" date="2016" name="BMC Genomics">
        <title>Comparative genomics reveals Cyclospora cayetanensis possesses coccidia-like metabolism and invasion components but unique surface antigens.</title>
        <authorList>
            <person name="Liu S."/>
            <person name="Wang L."/>
            <person name="Zheng H."/>
            <person name="Xu Z."/>
            <person name="Roellig D.M."/>
            <person name="Li N."/>
            <person name="Frace M.A."/>
            <person name="Tang K."/>
            <person name="Arrowood M.J."/>
            <person name="Moss D.M."/>
            <person name="Zhang L."/>
            <person name="Feng Y."/>
            <person name="Xiao L."/>
        </authorList>
    </citation>
    <scope>NUCLEOTIDE SEQUENCE [LARGE SCALE GENOMIC DNA]</scope>
    <source>
        <strain evidence="5 6">CHN_HEN01</strain>
    </source>
</reference>
<dbReference type="Proteomes" id="UP000095192">
    <property type="component" value="Unassembled WGS sequence"/>
</dbReference>
<comment type="caution">
    <text evidence="5">The sequence shown here is derived from an EMBL/GenBank/DDBJ whole genome shotgun (WGS) entry which is preliminary data.</text>
</comment>
<evidence type="ECO:0000256" key="3">
    <source>
        <dbReference type="SAM" id="MobiDB-lite"/>
    </source>
</evidence>
<feature type="compositionally biased region" description="Polar residues" evidence="3">
    <location>
        <begin position="14"/>
        <end position="29"/>
    </location>
</feature>
<dbReference type="InterPro" id="IPR001537">
    <property type="entry name" value="SpoU_MeTrfase"/>
</dbReference>
<evidence type="ECO:0000256" key="2">
    <source>
        <dbReference type="ARBA" id="ARBA00022679"/>
    </source>
</evidence>
<dbReference type="VEuPathDB" id="ToxoDB:LOC34619334"/>
<dbReference type="AlphaFoldDB" id="A0A1D3D3Z5"/>
<dbReference type="InterPro" id="IPR029028">
    <property type="entry name" value="Alpha/beta_knot_MTases"/>
</dbReference>
<protein>
    <recommendedName>
        <fullName evidence="4">tRNA/rRNA methyltransferase SpoU type domain-containing protein</fullName>
    </recommendedName>
</protein>
<evidence type="ECO:0000313" key="6">
    <source>
        <dbReference type="Proteomes" id="UP000095192"/>
    </source>
</evidence>
<keyword evidence="1" id="KW-0489">Methyltransferase</keyword>
<dbReference type="InParanoid" id="A0A1D3D3Z5"/>
<evidence type="ECO:0000259" key="4">
    <source>
        <dbReference type="Pfam" id="PF00588"/>
    </source>
</evidence>
<keyword evidence="2" id="KW-0808">Transferase</keyword>
<dbReference type="InterPro" id="IPR029026">
    <property type="entry name" value="tRNA_m1G_MTases_N"/>
</dbReference>
<dbReference type="InterPro" id="IPR051259">
    <property type="entry name" value="rRNA_Methyltransferase"/>
</dbReference>
<dbReference type="Gene3D" id="3.40.1280.10">
    <property type="match status" value="1"/>
</dbReference>
<organism evidence="5 6">
    <name type="scientific">Cyclospora cayetanensis</name>
    <dbReference type="NCBI Taxonomy" id="88456"/>
    <lineage>
        <taxon>Eukaryota</taxon>
        <taxon>Sar</taxon>
        <taxon>Alveolata</taxon>
        <taxon>Apicomplexa</taxon>
        <taxon>Conoidasida</taxon>
        <taxon>Coccidia</taxon>
        <taxon>Eucoccidiorida</taxon>
        <taxon>Eimeriorina</taxon>
        <taxon>Eimeriidae</taxon>
        <taxon>Cyclospora</taxon>
    </lineage>
</organism>
<dbReference type="GO" id="GO:0032259">
    <property type="term" value="P:methylation"/>
    <property type="evidence" value="ECO:0007669"/>
    <property type="project" value="UniProtKB-KW"/>
</dbReference>
<dbReference type="EMBL" id="JROU02000840">
    <property type="protein sequence ID" value="OEH78173.1"/>
    <property type="molecule type" value="Genomic_DNA"/>
</dbReference>
<accession>A0A1D3D3Z5</accession>
<keyword evidence="6" id="KW-1185">Reference proteome</keyword>
<sequence>MMVSFSKEAVPLQFNDSTPAYSNSGNSGKAPQDPGVGRENAGLPTNAAAEHRTKLERRLQAQLRDGKRSRDVKRLQDPLVRHLLRVAGNASYRNMRQSVIVTGKSLICELLNAFPCRRLALRRQSIAALQASLPGFRKFIGFANATQNVEPVKESRGESAAKTDGHSDLLGTRSPLNFHVETHYVSNRILRKVAGFHSYDDGCIAEMQMPEPADNFGNIRLLLCLGRLPSSIGQNGPHNLPAVSAPTHDSSDSGATGTLLRTAAALQWQGAWILPSCPDVFNPLAIRASQGALFWLPYRFGSIAELVQLCKEQDLAVCIPHEKGTPAKTPGILGSGKKKGVCLILDSSLQSIADAMIDGASTQKVDIGGFSSDVKPLLGKQTSKCLPSAKSVFKPDMFLSLGADVAPDKSMQLLHPITVASLLLYHTKQAHFPNLRGSPFLFSVGQKS</sequence>
<dbReference type="PANTHER" id="PTHR43191">
    <property type="entry name" value="RRNA METHYLTRANSFERASE 3"/>
    <property type="match status" value="1"/>
</dbReference>
<feature type="domain" description="tRNA/rRNA methyltransferase SpoU type" evidence="4">
    <location>
        <begin position="251"/>
        <end position="330"/>
    </location>
</feature>
<dbReference type="SUPFAM" id="SSF75217">
    <property type="entry name" value="alpha/beta knot"/>
    <property type="match status" value="1"/>
</dbReference>
<dbReference type="GO" id="GO:0003723">
    <property type="term" value="F:RNA binding"/>
    <property type="evidence" value="ECO:0007669"/>
    <property type="project" value="InterPro"/>
</dbReference>
<name>A0A1D3D3Z5_9EIME</name>
<dbReference type="GO" id="GO:0006396">
    <property type="term" value="P:RNA processing"/>
    <property type="evidence" value="ECO:0007669"/>
    <property type="project" value="InterPro"/>
</dbReference>
<gene>
    <name evidence="5" type="ORF">cyc_02490</name>
</gene>
<feature type="region of interest" description="Disordered" evidence="3">
    <location>
        <begin position="14"/>
        <end position="51"/>
    </location>
</feature>
<evidence type="ECO:0000313" key="5">
    <source>
        <dbReference type="EMBL" id="OEH78173.1"/>
    </source>
</evidence>
<dbReference type="VEuPathDB" id="ToxoDB:cyc_02490"/>
<evidence type="ECO:0000256" key="1">
    <source>
        <dbReference type="ARBA" id="ARBA00022603"/>
    </source>
</evidence>
<dbReference type="GO" id="GO:0008173">
    <property type="term" value="F:RNA methyltransferase activity"/>
    <property type="evidence" value="ECO:0007669"/>
    <property type="project" value="InterPro"/>
</dbReference>
<dbReference type="Pfam" id="PF00588">
    <property type="entry name" value="SpoU_methylase"/>
    <property type="match status" value="1"/>
</dbReference>
<dbReference type="PANTHER" id="PTHR43191:SF2">
    <property type="entry name" value="RRNA METHYLTRANSFERASE 3, MITOCHONDRIAL"/>
    <property type="match status" value="1"/>
</dbReference>
<proteinExistence type="predicted"/>